<dbReference type="GO" id="GO:0005524">
    <property type="term" value="F:ATP binding"/>
    <property type="evidence" value="ECO:0007669"/>
    <property type="project" value="UniProtKB-UniRule"/>
</dbReference>
<accession>F8ERR9</accession>
<dbReference type="STRING" id="579138.Zymop_0625"/>
<dbReference type="AlphaFoldDB" id="F8ERR9"/>
<feature type="binding site" evidence="11">
    <location>
        <position position="146"/>
    </location>
    <ligand>
        <name>substrate</name>
    </ligand>
</feature>
<keyword evidence="9 11" id="KW-0057">Aromatic amino acid biosynthesis</keyword>
<reference evidence="12 13" key="1">
    <citation type="journal article" date="2011" name="J. Bacteriol.">
        <title>Genome sequence of the ethanol-producing Zymomonas mobilis subsp. pomaceae lectotype strain ATCC 29192.</title>
        <authorList>
            <person name="Kouvelis V.N."/>
            <person name="Davenport K.W."/>
            <person name="Brettin T.S."/>
            <person name="Bruce D."/>
            <person name="Detter C."/>
            <person name="Han C.S."/>
            <person name="Nolan M."/>
            <person name="Tapia R."/>
            <person name="Damoulaki A."/>
            <person name="Kyrpides N.C."/>
            <person name="Typas M.A."/>
            <person name="Pappas K.M."/>
        </authorList>
    </citation>
    <scope>NUCLEOTIDE SEQUENCE [LARGE SCALE GENOMIC DNA]</scope>
    <source>
        <strain evidence="13">ATCC 29192 / DSM 22645 / JCM 10191 / CCUG 17912 / NBRC 13757 / NCIMB 11200 / NRRL B-4491 / Barker I</strain>
    </source>
</reference>
<dbReference type="PANTHER" id="PTHR21087:SF16">
    <property type="entry name" value="SHIKIMATE KINASE 1, CHLOROPLASTIC"/>
    <property type="match status" value="1"/>
</dbReference>
<dbReference type="Gene3D" id="3.40.50.300">
    <property type="entry name" value="P-loop containing nucleotide triphosphate hydrolases"/>
    <property type="match status" value="1"/>
</dbReference>
<evidence type="ECO:0000256" key="7">
    <source>
        <dbReference type="ARBA" id="ARBA00022777"/>
    </source>
</evidence>
<protein>
    <recommendedName>
        <fullName evidence="3 11">Shikimate kinase</fullName>
        <shortName evidence="11">SK</shortName>
        <ecNumber evidence="3 11">2.7.1.71</ecNumber>
    </recommendedName>
</protein>
<evidence type="ECO:0000256" key="3">
    <source>
        <dbReference type="ARBA" id="ARBA00012154"/>
    </source>
</evidence>
<dbReference type="InterPro" id="IPR000623">
    <property type="entry name" value="Shikimate_kinase/TSH1"/>
</dbReference>
<evidence type="ECO:0000256" key="8">
    <source>
        <dbReference type="ARBA" id="ARBA00022840"/>
    </source>
</evidence>
<evidence type="ECO:0000256" key="11">
    <source>
        <dbReference type="HAMAP-Rule" id="MF_00109"/>
    </source>
</evidence>
<evidence type="ECO:0000256" key="5">
    <source>
        <dbReference type="ARBA" id="ARBA00022679"/>
    </source>
</evidence>
<keyword evidence="6 11" id="KW-0547">Nucleotide-binding</keyword>
<proteinExistence type="inferred from homology"/>
<dbReference type="InterPro" id="IPR027417">
    <property type="entry name" value="P-loop_NTPase"/>
</dbReference>
<keyword evidence="7 11" id="KW-0418">Kinase</keyword>
<organism evidence="12 13">
    <name type="scientific">Zymomonas mobilis subsp. pomaceae (strain ATCC 29192 / DSM 22645 / JCM 10191 / CCUG 17912 / NBRC 13757 / NCIMB 11200 / NRRL B-4491 / Barker I)</name>
    <dbReference type="NCBI Taxonomy" id="579138"/>
    <lineage>
        <taxon>Bacteria</taxon>
        <taxon>Pseudomonadati</taxon>
        <taxon>Pseudomonadota</taxon>
        <taxon>Alphaproteobacteria</taxon>
        <taxon>Sphingomonadales</taxon>
        <taxon>Zymomonadaceae</taxon>
        <taxon>Zymomonas</taxon>
    </lineage>
</organism>
<keyword evidence="8 11" id="KW-0067">ATP-binding</keyword>
<evidence type="ECO:0000313" key="13">
    <source>
        <dbReference type="Proteomes" id="UP000000491"/>
    </source>
</evidence>
<evidence type="ECO:0000256" key="9">
    <source>
        <dbReference type="ARBA" id="ARBA00023141"/>
    </source>
</evidence>
<keyword evidence="5 11" id="KW-0808">Transferase</keyword>
<feature type="binding site" evidence="11">
    <location>
        <position position="67"/>
    </location>
    <ligand>
        <name>substrate</name>
    </ligand>
</feature>
<dbReference type="PROSITE" id="PS01128">
    <property type="entry name" value="SHIKIMATE_KINASE"/>
    <property type="match status" value="1"/>
</dbReference>
<comment type="catalytic activity">
    <reaction evidence="10 11">
        <text>shikimate + ATP = 3-phosphoshikimate + ADP + H(+)</text>
        <dbReference type="Rhea" id="RHEA:13121"/>
        <dbReference type="ChEBI" id="CHEBI:15378"/>
        <dbReference type="ChEBI" id="CHEBI:30616"/>
        <dbReference type="ChEBI" id="CHEBI:36208"/>
        <dbReference type="ChEBI" id="CHEBI:145989"/>
        <dbReference type="ChEBI" id="CHEBI:456216"/>
        <dbReference type="EC" id="2.7.1.71"/>
    </reaction>
</comment>
<dbReference type="InterPro" id="IPR023000">
    <property type="entry name" value="Shikimate_kinase_CS"/>
</dbReference>
<evidence type="ECO:0000313" key="12">
    <source>
        <dbReference type="EMBL" id="AEI37527.1"/>
    </source>
</evidence>
<dbReference type="GO" id="GO:0008652">
    <property type="term" value="P:amino acid biosynthetic process"/>
    <property type="evidence" value="ECO:0007669"/>
    <property type="project" value="UniProtKB-KW"/>
</dbReference>
<dbReference type="RefSeq" id="WP_013933926.1">
    <property type="nucleotide sequence ID" value="NC_015709.1"/>
</dbReference>
<feature type="binding site" evidence="11">
    <location>
        <position position="89"/>
    </location>
    <ligand>
        <name>substrate</name>
    </ligand>
</feature>
<feature type="binding site" evidence="11">
    <location>
        <position position="127"/>
    </location>
    <ligand>
        <name>ATP</name>
        <dbReference type="ChEBI" id="CHEBI:30616"/>
    </ligand>
</feature>
<dbReference type="GO" id="GO:0000287">
    <property type="term" value="F:magnesium ion binding"/>
    <property type="evidence" value="ECO:0007669"/>
    <property type="project" value="UniProtKB-UniRule"/>
</dbReference>
<comment type="pathway">
    <text evidence="1 11">Metabolic intermediate biosynthesis; chorismate biosynthesis; chorismate from D-erythrose 4-phosphate and phosphoenolpyruvate: step 5/7.</text>
</comment>
<gene>
    <name evidence="11" type="primary">aroK</name>
    <name evidence="12" type="ordered locus">Zymop_0625</name>
</gene>
<comment type="similarity">
    <text evidence="2 11">Belongs to the shikimate kinase family.</text>
</comment>
<dbReference type="PATRIC" id="fig|579138.3.peg.658"/>
<dbReference type="GO" id="GO:0005829">
    <property type="term" value="C:cytosol"/>
    <property type="evidence" value="ECO:0007669"/>
    <property type="project" value="TreeGrafter"/>
</dbReference>
<comment type="function">
    <text evidence="11">Catalyzes the specific phosphorylation of the 3-hydroxyl group of shikimic acid using ATP as a cosubstrate.</text>
</comment>
<keyword evidence="11" id="KW-0963">Cytoplasm</keyword>
<evidence type="ECO:0000256" key="4">
    <source>
        <dbReference type="ARBA" id="ARBA00022605"/>
    </source>
</evidence>
<name>F8ERR9_ZYMMT</name>
<dbReference type="HOGENOM" id="CLU_057607_2_0_5"/>
<dbReference type="EC" id="2.7.1.71" evidence="3 11"/>
<comment type="subunit">
    <text evidence="11">Monomer.</text>
</comment>
<feature type="binding site" evidence="11">
    <location>
        <position position="43"/>
    </location>
    <ligand>
        <name>substrate</name>
    </ligand>
</feature>
<dbReference type="PANTHER" id="PTHR21087">
    <property type="entry name" value="SHIKIMATE KINASE"/>
    <property type="match status" value="1"/>
</dbReference>
<dbReference type="PRINTS" id="PR01100">
    <property type="entry name" value="SHIKIMTKNASE"/>
</dbReference>
<dbReference type="InterPro" id="IPR031322">
    <property type="entry name" value="Shikimate/glucono_kinase"/>
</dbReference>
<keyword evidence="4 11" id="KW-0028">Amino-acid biosynthesis</keyword>
<evidence type="ECO:0000256" key="2">
    <source>
        <dbReference type="ARBA" id="ARBA00006997"/>
    </source>
</evidence>
<feature type="binding site" evidence="11">
    <location>
        <position position="25"/>
    </location>
    <ligand>
        <name>Mg(2+)</name>
        <dbReference type="ChEBI" id="CHEBI:18420"/>
    </ligand>
</feature>
<dbReference type="Proteomes" id="UP000000491">
    <property type="component" value="Chromosome"/>
</dbReference>
<sequence length="177" mass="19867">MLQSPSSHPYPRTITLIGMMGVGKSTIGRRLACRLNMPFSDSDIEIEEAAGQTISEIFARFGESHFRDGERRVISRLIAGEPKILAVGGGAFMDEETRQLVLEKTLAIWIKADVDVLAERITKREDRPLLIGHDIRTRLQELAAVRDKFYAMAPLHVWTGAQPHEEMVDAIMMALPR</sequence>
<evidence type="ECO:0000256" key="1">
    <source>
        <dbReference type="ARBA" id="ARBA00004842"/>
    </source>
</evidence>
<dbReference type="HAMAP" id="MF_00109">
    <property type="entry name" value="Shikimate_kinase"/>
    <property type="match status" value="1"/>
</dbReference>
<comment type="cofactor">
    <cofactor evidence="11">
        <name>Mg(2+)</name>
        <dbReference type="ChEBI" id="CHEBI:18420"/>
    </cofactor>
    <text evidence="11">Binds 1 Mg(2+) ion per subunit.</text>
</comment>
<keyword evidence="11" id="KW-0479">Metal-binding</keyword>
<evidence type="ECO:0000256" key="10">
    <source>
        <dbReference type="ARBA" id="ARBA00048567"/>
    </source>
</evidence>
<dbReference type="EMBL" id="CP002865">
    <property type="protein sequence ID" value="AEI37527.1"/>
    <property type="molecule type" value="Genomic_DNA"/>
</dbReference>
<dbReference type="GO" id="GO:0009073">
    <property type="term" value="P:aromatic amino acid family biosynthetic process"/>
    <property type="evidence" value="ECO:0007669"/>
    <property type="project" value="UniProtKB-KW"/>
</dbReference>
<dbReference type="Pfam" id="PF01202">
    <property type="entry name" value="SKI"/>
    <property type="match status" value="1"/>
</dbReference>
<dbReference type="SUPFAM" id="SSF52540">
    <property type="entry name" value="P-loop containing nucleoside triphosphate hydrolases"/>
    <property type="match status" value="1"/>
</dbReference>
<dbReference type="eggNOG" id="COG0703">
    <property type="taxonomic scope" value="Bacteria"/>
</dbReference>
<feature type="binding site" evidence="11">
    <location>
        <position position="162"/>
    </location>
    <ligand>
        <name>ATP</name>
        <dbReference type="ChEBI" id="CHEBI:30616"/>
    </ligand>
</feature>
<dbReference type="GO" id="GO:0009423">
    <property type="term" value="P:chorismate biosynthetic process"/>
    <property type="evidence" value="ECO:0007669"/>
    <property type="project" value="UniProtKB-UniRule"/>
</dbReference>
<evidence type="ECO:0000256" key="6">
    <source>
        <dbReference type="ARBA" id="ARBA00022741"/>
    </source>
</evidence>
<keyword evidence="11" id="KW-0460">Magnesium</keyword>
<comment type="subcellular location">
    <subcellularLocation>
        <location evidence="11">Cytoplasm</location>
    </subcellularLocation>
</comment>
<dbReference type="KEGG" id="zmp:Zymop_0625"/>
<dbReference type="CDD" id="cd00464">
    <property type="entry name" value="SK"/>
    <property type="match status" value="1"/>
</dbReference>
<dbReference type="UniPathway" id="UPA00053">
    <property type="reaction ID" value="UER00088"/>
</dbReference>
<feature type="binding site" evidence="11">
    <location>
        <begin position="21"/>
        <end position="26"/>
    </location>
    <ligand>
        <name>ATP</name>
        <dbReference type="ChEBI" id="CHEBI:30616"/>
    </ligand>
</feature>
<dbReference type="GO" id="GO:0004765">
    <property type="term" value="F:shikimate kinase activity"/>
    <property type="evidence" value="ECO:0007669"/>
    <property type="project" value="UniProtKB-UniRule"/>
</dbReference>
<dbReference type="NCBIfam" id="NF010552">
    <property type="entry name" value="PRK13946.1"/>
    <property type="match status" value="1"/>
</dbReference>